<feature type="region of interest" description="Disordered" evidence="1">
    <location>
        <begin position="82"/>
        <end position="123"/>
    </location>
</feature>
<proteinExistence type="predicted"/>
<comment type="caution">
    <text evidence="2">The sequence shown here is derived from an EMBL/GenBank/DDBJ whole genome shotgun (WGS) entry which is preliminary data.</text>
</comment>
<dbReference type="Proteomes" id="UP000076858">
    <property type="component" value="Unassembled WGS sequence"/>
</dbReference>
<dbReference type="EMBL" id="LRGB01002204">
    <property type="protein sequence ID" value="KZS08442.1"/>
    <property type="molecule type" value="Genomic_DNA"/>
</dbReference>
<feature type="region of interest" description="Disordered" evidence="1">
    <location>
        <begin position="1"/>
        <end position="26"/>
    </location>
</feature>
<protein>
    <submittedName>
        <fullName evidence="2">Uncharacterized protein</fullName>
    </submittedName>
</protein>
<sequence>MKKKNGDFLNRRKWHQETTEQTRHATHTDVFIHAKIFTGSSSTKKQTAKKQREKRTYVCFRRFPDTTLSFFFLHTHTDKRNITQSTMKERRESRDKSWNAGMLHHPLGLSETARSAVRSRRQK</sequence>
<evidence type="ECO:0000313" key="2">
    <source>
        <dbReference type="EMBL" id="KZS08442.1"/>
    </source>
</evidence>
<evidence type="ECO:0000256" key="1">
    <source>
        <dbReference type="SAM" id="MobiDB-lite"/>
    </source>
</evidence>
<feature type="compositionally biased region" description="Basic and acidic residues" evidence="1">
    <location>
        <begin position="82"/>
        <end position="97"/>
    </location>
</feature>
<organism evidence="2 3">
    <name type="scientific">Daphnia magna</name>
    <dbReference type="NCBI Taxonomy" id="35525"/>
    <lineage>
        <taxon>Eukaryota</taxon>
        <taxon>Metazoa</taxon>
        <taxon>Ecdysozoa</taxon>
        <taxon>Arthropoda</taxon>
        <taxon>Crustacea</taxon>
        <taxon>Branchiopoda</taxon>
        <taxon>Diplostraca</taxon>
        <taxon>Cladocera</taxon>
        <taxon>Anomopoda</taxon>
        <taxon>Daphniidae</taxon>
        <taxon>Daphnia</taxon>
    </lineage>
</organism>
<accession>A0A164R946</accession>
<reference evidence="2 3" key="1">
    <citation type="submission" date="2016-03" db="EMBL/GenBank/DDBJ databases">
        <title>EvidentialGene: Evidence-directed Construction of Genes on Genomes.</title>
        <authorList>
            <person name="Gilbert D.G."/>
            <person name="Choi J.-H."/>
            <person name="Mockaitis K."/>
            <person name="Colbourne J."/>
            <person name="Pfrender M."/>
        </authorList>
    </citation>
    <scope>NUCLEOTIDE SEQUENCE [LARGE SCALE GENOMIC DNA]</scope>
    <source>
        <strain evidence="2 3">Xinb3</strain>
        <tissue evidence="2">Complete organism</tissue>
    </source>
</reference>
<name>A0A164R946_9CRUS</name>
<gene>
    <name evidence="2" type="ORF">APZ42_027557</name>
</gene>
<keyword evidence="3" id="KW-1185">Reference proteome</keyword>
<dbReference type="AlphaFoldDB" id="A0A164R946"/>
<evidence type="ECO:0000313" key="3">
    <source>
        <dbReference type="Proteomes" id="UP000076858"/>
    </source>
</evidence>